<evidence type="ECO:0000256" key="6">
    <source>
        <dbReference type="ARBA" id="ARBA00023146"/>
    </source>
</evidence>
<dbReference type="InterPro" id="IPR024088">
    <property type="entry name" value="Tyr-tRNA-ligase_bac-type"/>
</dbReference>
<dbReference type="HOGENOM" id="CLU_024003_0_0_1"/>
<dbReference type="InterPro" id="IPR002305">
    <property type="entry name" value="aa-tRNA-synth_Ic"/>
</dbReference>
<dbReference type="PANTHER" id="PTHR11766:SF0">
    <property type="entry name" value="TYROSINE--TRNA LIGASE, MITOCHONDRIAL"/>
    <property type="match status" value="1"/>
</dbReference>
<keyword evidence="6 9" id="KW-0030">Aminoacyl-tRNA synthetase</keyword>
<dbReference type="EC" id="6.1.1.1" evidence="1 9"/>
<keyword evidence="2 9" id="KW-0436">Ligase</keyword>
<evidence type="ECO:0000313" key="10">
    <source>
        <dbReference type="EMBL" id="CCK67866.1"/>
    </source>
</evidence>
<reference evidence="11" key="2">
    <citation type="submission" date="2012-08" db="EMBL/GenBank/DDBJ databases">
        <title>Genome sequence of Kazachstania naganishii.</title>
        <authorList>
            <person name="Gordon J.L."/>
            <person name="Armisen D."/>
            <person name="Proux-Wera E."/>
            <person name="OhEigeartaigh S.S."/>
            <person name="Byrne K.P."/>
            <person name="Wolfe K.H."/>
        </authorList>
    </citation>
    <scope>NUCLEOTIDE SEQUENCE [LARGE SCALE GENOMIC DNA]</scope>
    <source>
        <strain evidence="11">ATCC MYA-139 / BCRC 22969 / CBS 8797 / CCRC 22969 / KCTC 17520 / NBRC 10181 / NCYC 3082</strain>
    </source>
</reference>
<accession>J7S390</accession>
<dbReference type="EMBL" id="HE978314">
    <property type="protein sequence ID" value="CCK67866.1"/>
    <property type="molecule type" value="Genomic_DNA"/>
</dbReference>
<dbReference type="GO" id="GO:0005829">
    <property type="term" value="C:cytosol"/>
    <property type="evidence" value="ECO:0007669"/>
    <property type="project" value="TreeGrafter"/>
</dbReference>
<dbReference type="GO" id="GO:0070184">
    <property type="term" value="P:mitochondrial tyrosyl-tRNA aminoacylation"/>
    <property type="evidence" value="ECO:0007669"/>
    <property type="project" value="EnsemblFungi"/>
</dbReference>
<evidence type="ECO:0000256" key="4">
    <source>
        <dbReference type="ARBA" id="ARBA00022840"/>
    </source>
</evidence>
<proteinExistence type="inferred from homology"/>
<comment type="similarity">
    <text evidence="9">Belongs to the class-I aminoacyl-tRNA synthetase family.</text>
</comment>
<dbReference type="NCBIfam" id="TIGR00234">
    <property type="entry name" value="tyrS"/>
    <property type="match status" value="1"/>
</dbReference>
<dbReference type="Proteomes" id="UP000006310">
    <property type="component" value="Chromosome 1"/>
</dbReference>
<evidence type="ECO:0000256" key="3">
    <source>
        <dbReference type="ARBA" id="ARBA00022741"/>
    </source>
</evidence>
<keyword evidence="4 9" id="KW-0067">ATP-binding</keyword>
<evidence type="ECO:0000256" key="2">
    <source>
        <dbReference type="ARBA" id="ARBA00022598"/>
    </source>
</evidence>
<dbReference type="STRING" id="1071383.J7S390"/>
<dbReference type="RefSeq" id="XP_022462112.1">
    <property type="nucleotide sequence ID" value="XM_022611271.1"/>
</dbReference>
<dbReference type="PANTHER" id="PTHR11766">
    <property type="entry name" value="TYROSYL-TRNA SYNTHETASE"/>
    <property type="match status" value="1"/>
</dbReference>
<evidence type="ECO:0000256" key="1">
    <source>
        <dbReference type="ARBA" id="ARBA00013160"/>
    </source>
</evidence>
<evidence type="ECO:0000256" key="5">
    <source>
        <dbReference type="ARBA" id="ARBA00022917"/>
    </source>
</evidence>
<dbReference type="PRINTS" id="PR01040">
    <property type="entry name" value="TRNASYNTHTYR"/>
</dbReference>
<dbReference type="AlphaFoldDB" id="J7S390"/>
<dbReference type="eggNOG" id="KOG2623">
    <property type="taxonomic scope" value="Eukaryota"/>
</dbReference>
<keyword evidence="3 9" id="KW-0547">Nucleotide-binding</keyword>
<evidence type="ECO:0000256" key="9">
    <source>
        <dbReference type="RuleBase" id="RU361234"/>
    </source>
</evidence>
<dbReference type="SUPFAM" id="SSF52374">
    <property type="entry name" value="Nucleotidylyl transferase"/>
    <property type="match status" value="1"/>
</dbReference>
<sequence>MTAVRVGVRRYVRSALEECRLRGLVAQVSAREEVLLENVRRRPQMVKLYCGVDPTARSVHLGNLVPLMVLLNFYVRGSPVVNIVGGATGKVGDPSGRTTERSAMSSSVREDNVSAISQQLKTFFKRGAEYYAKRQGLQGALKGVPAGHTVVNNLTWWQDVNMLDFLARYGGHIRVQAMLARDSVSSRLAQPQTGLGFNEFTYQILQAYDFYHLYTEQGVSVQVGGNDQWGNITAGIDLIERVRAETARGESKKATSLPATAITCPLLTTSSGQKFGKSAGNAVFIDKSINTPYDIYQFFYNTEDADVERFLKIFTLLPLEQIATVMATHRASAHGANRTDHAGVRGYGTDPVGLRTRRDAQMVSDIVFGKGQGAAAENRDLSLLFKKAGILTEVPRDRATPLELVTRVLQCSKTEAKRKLDQGAVYWGPGRLALPPTSAHDAIDWDEHLLNPQVLLVRVGKQRCFPVKLV</sequence>
<dbReference type="OMA" id="AYRYCER"/>
<dbReference type="InterPro" id="IPR002307">
    <property type="entry name" value="Tyr-tRNA-ligase"/>
</dbReference>
<gene>
    <name evidence="10" type="primary">KNAG0A01770</name>
    <name evidence="10" type="ordered locus">KNAG_0A01770</name>
</gene>
<evidence type="ECO:0000313" key="11">
    <source>
        <dbReference type="Proteomes" id="UP000006310"/>
    </source>
</evidence>
<protein>
    <recommendedName>
        <fullName evidence="1 9">Tyrosine--tRNA ligase</fullName>
        <ecNumber evidence="1 9">6.1.1.1</ecNumber>
    </recommendedName>
    <alternativeName>
        <fullName evidence="7 9">Tyrosyl-tRNA synthetase</fullName>
    </alternativeName>
</protein>
<dbReference type="InterPro" id="IPR014729">
    <property type="entry name" value="Rossmann-like_a/b/a_fold"/>
</dbReference>
<evidence type="ECO:0000256" key="7">
    <source>
        <dbReference type="ARBA" id="ARBA00033323"/>
    </source>
</evidence>
<comment type="catalytic activity">
    <reaction evidence="8 9">
        <text>tRNA(Tyr) + L-tyrosine + ATP = L-tyrosyl-tRNA(Tyr) + AMP + diphosphate + H(+)</text>
        <dbReference type="Rhea" id="RHEA:10220"/>
        <dbReference type="Rhea" id="RHEA-COMP:9706"/>
        <dbReference type="Rhea" id="RHEA-COMP:9707"/>
        <dbReference type="ChEBI" id="CHEBI:15378"/>
        <dbReference type="ChEBI" id="CHEBI:30616"/>
        <dbReference type="ChEBI" id="CHEBI:33019"/>
        <dbReference type="ChEBI" id="CHEBI:58315"/>
        <dbReference type="ChEBI" id="CHEBI:78442"/>
        <dbReference type="ChEBI" id="CHEBI:78536"/>
        <dbReference type="ChEBI" id="CHEBI:456215"/>
        <dbReference type="EC" id="6.1.1.1"/>
    </reaction>
</comment>
<name>J7S390_HUIN7</name>
<reference evidence="10 11" key="1">
    <citation type="journal article" date="2011" name="Proc. Natl. Acad. Sci. U.S.A.">
        <title>Evolutionary erosion of yeast sex chromosomes by mating-type switching accidents.</title>
        <authorList>
            <person name="Gordon J.L."/>
            <person name="Armisen D."/>
            <person name="Proux-Wera E."/>
            <person name="Oheigeartaigh S.S."/>
            <person name="Byrne K.P."/>
            <person name="Wolfe K.H."/>
        </authorList>
    </citation>
    <scope>NUCLEOTIDE SEQUENCE [LARGE SCALE GENOMIC DNA]</scope>
    <source>
        <strain evidence="11">ATCC MYA-139 / BCRC 22969 / CBS 8797 / CCRC 22969 / KCTC 17520 / NBRC 10181 / NCYC 3082</strain>
    </source>
</reference>
<organism evidence="10 11">
    <name type="scientific">Huiozyma naganishii (strain ATCC MYA-139 / BCRC 22969 / CBS 8797 / KCTC 17520 / NBRC 10181 / NCYC 3082 / Yp74L-3)</name>
    <name type="common">Yeast</name>
    <name type="synonym">Kazachstania naganishii</name>
    <dbReference type="NCBI Taxonomy" id="1071383"/>
    <lineage>
        <taxon>Eukaryota</taxon>
        <taxon>Fungi</taxon>
        <taxon>Dikarya</taxon>
        <taxon>Ascomycota</taxon>
        <taxon>Saccharomycotina</taxon>
        <taxon>Saccharomycetes</taxon>
        <taxon>Saccharomycetales</taxon>
        <taxon>Saccharomycetaceae</taxon>
        <taxon>Huiozyma</taxon>
    </lineage>
</organism>
<keyword evidence="11" id="KW-1185">Reference proteome</keyword>
<dbReference type="OrthoDB" id="337870at2759"/>
<keyword evidence="5 9" id="KW-0648">Protein biosynthesis</keyword>
<dbReference type="KEGG" id="kng:KNAG_0A01770"/>
<dbReference type="Pfam" id="PF00579">
    <property type="entry name" value="tRNA-synt_1b"/>
    <property type="match status" value="1"/>
</dbReference>
<dbReference type="Gene3D" id="3.40.50.620">
    <property type="entry name" value="HUPs"/>
    <property type="match status" value="1"/>
</dbReference>
<dbReference type="GO" id="GO:0005524">
    <property type="term" value="F:ATP binding"/>
    <property type="evidence" value="ECO:0007669"/>
    <property type="project" value="UniProtKB-KW"/>
</dbReference>
<dbReference type="CDD" id="cd00805">
    <property type="entry name" value="TyrRS_core"/>
    <property type="match status" value="1"/>
</dbReference>
<dbReference type="Gene3D" id="1.10.240.10">
    <property type="entry name" value="Tyrosyl-Transfer RNA Synthetase"/>
    <property type="match status" value="1"/>
</dbReference>
<dbReference type="GO" id="GO:0004831">
    <property type="term" value="F:tyrosine-tRNA ligase activity"/>
    <property type="evidence" value="ECO:0007669"/>
    <property type="project" value="UniProtKB-EC"/>
</dbReference>
<evidence type="ECO:0000256" key="8">
    <source>
        <dbReference type="ARBA" id="ARBA00048248"/>
    </source>
</evidence>
<dbReference type="GeneID" id="34523501"/>
<dbReference type="GO" id="GO:0005739">
    <property type="term" value="C:mitochondrion"/>
    <property type="evidence" value="ECO:0007669"/>
    <property type="project" value="EnsemblFungi"/>
</dbReference>